<reference evidence="2 3" key="1">
    <citation type="journal article" date="2010" name="J. Bacteriol.">
        <title>Biochemical characterization of a novel indole prenyltransferase from Streptomyces sp. SN-593.</title>
        <authorList>
            <person name="Takahashi S."/>
            <person name="Takagi H."/>
            <person name="Toyoda A."/>
            <person name="Uramoto M."/>
            <person name="Nogawa T."/>
            <person name="Ueki M."/>
            <person name="Sakaki Y."/>
            <person name="Osada H."/>
        </authorList>
    </citation>
    <scope>NUCLEOTIDE SEQUENCE [LARGE SCALE GENOMIC DNA]</scope>
    <source>
        <strain evidence="2 3">SN-593</strain>
    </source>
</reference>
<reference evidence="2 3" key="3">
    <citation type="journal article" date="2011" name="Nat. Chem. Biol.">
        <title>Reveromycin A biosynthesis uses RevG and RevJ for stereospecific spiroacetal formation.</title>
        <authorList>
            <person name="Takahashi S."/>
            <person name="Toyoda A."/>
            <person name="Sekiyama Y."/>
            <person name="Takagi H."/>
            <person name="Nogawa T."/>
            <person name="Uramoto M."/>
            <person name="Suzuki R."/>
            <person name="Koshino H."/>
            <person name="Kumano T."/>
            <person name="Panthee S."/>
            <person name="Dairi T."/>
            <person name="Ishikawa J."/>
            <person name="Ikeda H."/>
            <person name="Sakaki Y."/>
            <person name="Osada H."/>
        </authorList>
    </citation>
    <scope>NUCLEOTIDE SEQUENCE [LARGE SCALE GENOMIC DNA]</scope>
    <source>
        <strain evidence="2 3">SN-593</strain>
    </source>
</reference>
<reference evidence="2 3" key="4">
    <citation type="journal article" date="2020" name="Sci. Rep.">
        <title>beta-carboline chemical signals induce reveromycin production through a LuxR family regulator in Streptomyces sp. SN-593.</title>
        <authorList>
            <person name="Panthee S."/>
            <person name="Kito N."/>
            <person name="Hayashi T."/>
            <person name="Shimizu T."/>
            <person name="Ishikawa J."/>
            <person name="Hamamoto H."/>
            <person name="Osada H."/>
            <person name="Takahashi S."/>
        </authorList>
    </citation>
    <scope>NUCLEOTIDE SEQUENCE [LARGE SCALE GENOMIC DNA]</scope>
    <source>
        <strain evidence="2 3">SN-593</strain>
    </source>
</reference>
<evidence type="ECO:0000256" key="1">
    <source>
        <dbReference type="SAM" id="MobiDB-lite"/>
    </source>
</evidence>
<name>A0A7U3UWS4_9ACTN</name>
<feature type="region of interest" description="Disordered" evidence="1">
    <location>
        <begin position="1"/>
        <end position="23"/>
    </location>
</feature>
<keyword evidence="3" id="KW-1185">Reference proteome</keyword>
<proteinExistence type="predicted"/>
<sequence>MATTAKGRVGNNSMGPAYSNRAPGEEHLMLRHDVVRSEVLRRLQDMVKSRSWDGEFLDIVDTALNLALSQDRPAENVNHLARNVMRDARGTIIRAKRNACRSAAAWPLPDAARRRVTTVELDGSITAEMVTHDTPEARVLIAETLRELNAFALTLGPYGPGCLQDMLGRETVPVSARRRGVSIATVERARRALREQTRILMDGAA</sequence>
<dbReference type="KEGG" id="arev:RVR_7137"/>
<dbReference type="AlphaFoldDB" id="A0A7U3UWS4"/>
<accession>A0A7U3UWS4</accession>
<dbReference type="Proteomes" id="UP000595703">
    <property type="component" value="Chromosome"/>
</dbReference>
<protein>
    <submittedName>
        <fullName evidence="2">Uncharacterized protein</fullName>
    </submittedName>
</protein>
<organism evidence="2 3">
    <name type="scientific">Actinacidiphila reveromycinica</name>
    <dbReference type="NCBI Taxonomy" id="659352"/>
    <lineage>
        <taxon>Bacteria</taxon>
        <taxon>Bacillati</taxon>
        <taxon>Actinomycetota</taxon>
        <taxon>Actinomycetes</taxon>
        <taxon>Kitasatosporales</taxon>
        <taxon>Streptomycetaceae</taxon>
        <taxon>Actinacidiphila</taxon>
    </lineage>
</organism>
<dbReference type="EMBL" id="AP018365">
    <property type="protein sequence ID" value="BBB00185.1"/>
    <property type="molecule type" value="Genomic_DNA"/>
</dbReference>
<evidence type="ECO:0000313" key="2">
    <source>
        <dbReference type="EMBL" id="BBB00185.1"/>
    </source>
</evidence>
<evidence type="ECO:0000313" key="3">
    <source>
        <dbReference type="Proteomes" id="UP000595703"/>
    </source>
</evidence>
<gene>
    <name evidence="2" type="ORF">RVR_7137</name>
</gene>
<reference evidence="2 3" key="2">
    <citation type="journal article" date="2011" name="J. Antibiot.">
        <title>Furaquinocins I and J: novel polyketide isoprenoid hybrid compounds from Streptomyces reveromyceticus SN-593.</title>
        <authorList>
            <person name="Panthee S."/>
            <person name="Takahashi S."/>
            <person name="Takagi H."/>
            <person name="Nogawa T."/>
            <person name="Oowada E."/>
            <person name="Uramoto M."/>
            <person name="Osada H."/>
        </authorList>
    </citation>
    <scope>NUCLEOTIDE SEQUENCE [LARGE SCALE GENOMIC DNA]</scope>
    <source>
        <strain evidence="2 3">SN-593</strain>
    </source>
</reference>